<protein>
    <submittedName>
        <fullName evidence="3">D-amino-acid dehydrogenase</fullName>
    </submittedName>
</protein>
<evidence type="ECO:0000313" key="4">
    <source>
        <dbReference type="Proteomes" id="UP000198654"/>
    </source>
</evidence>
<dbReference type="Gene3D" id="3.30.9.10">
    <property type="entry name" value="D-Amino Acid Oxidase, subunit A, domain 2"/>
    <property type="match status" value="1"/>
</dbReference>
<proteinExistence type="predicted"/>
<evidence type="ECO:0000256" key="1">
    <source>
        <dbReference type="ARBA" id="ARBA00023002"/>
    </source>
</evidence>
<feature type="domain" description="FAD dependent oxidoreductase" evidence="2">
    <location>
        <begin position="17"/>
        <end position="406"/>
    </location>
</feature>
<keyword evidence="4" id="KW-1185">Reference proteome</keyword>
<sequence length="434" mass="47211">MGSHDQATQSTARQAEITVIGAGVIGIASALSLSRQGWRVRVIDKHVPGMGASFGNAGHMATEQVFPIADASILMRLPRMLLDPMGPLRLDWRHFPKALPWFTRLLWNLRQTPYQASVSGIRALNEASLGAWRRLLDSVDGTHLLKEDGSFLVYERENSFAAIQALQARMAAQGVAVESWQGNAIRDVAPQLAETIRGGLFFPATGHVVNPFSVVDALTNAAKAEGVEFHQDEVLSGEVHSRGVTLKTARSRPIHADKVLVACGAHSAPLTADLTGIKVPLDTERGYHLMLPREQERLPVAVTSLERRFIMTPMTEGLRLAGTVEFAGLHRPPNMQRAWQLHRLSQGLFKTPLDASEATPWMGFRPSLPDSLPVIDSAQDGKVLLAFGHHHLGLTQAAVTAELIATLATQGQKASSSALALPELTPYRLDRFSS</sequence>
<evidence type="ECO:0000313" key="3">
    <source>
        <dbReference type="EMBL" id="SDL79819.1"/>
    </source>
</evidence>
<dbReference type="RefSeq" id="WP_089729212.1">
    <property type="nucleotide sequence ID" value="NZ_FNGI01000007.1"/>
</dbReference>
<accession>A0A1G9N020</accession>
<organism evidence="3 4">
    <name type="scientific">Modicisalibacter muralis</name>
    <dbReference type="NCBI Taxonomy" id="119000"/>
    <lineage>
        <taxon>Bacteria</taxon>
        <taxon>Pseudomonadati</taxon>
        <taxon>Pseudomonadota</taxon>
        <taxon>Gammaproteobacteria</taxon>
        <taxon>Oceanospirillales</taxon>
        <taxon>Halomonadaceae</taxon>
        <taxon>Modicisalibacter</taxon>
    </lineage>
</organism>
<dbReference type="Gene3D" id="3.50.50.60">
    <property type="entry name" value="FAD/NAD(P)-binding domain"/>
    <property type="match status" value="2"/>
</dbReference>
<dbReference type="Proteomes" id="UP000198654">
    <property type="component" value="Unassembled WGS sequence"/>
</dbReference>
<reference evidence="3 4" key="1">
    <citation type="submission" date="2016-10" db="EMBL/GenBank/DDBJ databases">
        <authorList>
            <person name="de Groot N.N."/>
        </authorList>
    </citation>
    <scope>NUCLEOTIDE SEQUENCE [LARGE SCALE GENOMIC DNA]</scope>
    <source>
        <strain evidence="3 4">DSM 14789</strain>
    </source>
</reference>
<dbReference type="Pfam" id="PF01266">
    <property type="entry name" value="DAO"/>
    <property type="match status" value="1"/>
</dbReference>
<dbReference type="GO" id="GO:0005737">
    <property type="term" value="C:cytoplasm"/>
    <property type="evidence" value="ECO:0007669"/>
    <property type="project" value="TreeGrafter"/>
</dbReference>
<dbReference type="InterPro" id="IPR006076">
    <property type="entry name" value="FAD-dep_OxRdtase"/>
</dbReference>
<dbReference type="InterPro" id="IPR036188">
    <property type="entry name" value="FAD/NAD-bd_sf"/>
</dbReference>
<dbReference type="SUPFAM" id="SSF54373">
    <property type="entry name" value="FAD-linked reductases, C-terminal domain"/>
    <property type="match status" value="1"/>
</dbReference>
<dbReference type="PANTHER" id="PTHR13847">
    <property type="entry name" value="SARCOSINE DEHYDROGENASE-RELATED"/>
    <property type="match status" value="1"/>
</dbReference>
<dbReference type="PANTHER" id="PTHR13847:SF289">
    <property type="entry name" value="GLYCINE OXIDASE"/>
    <property type="match status" value="1"/>
</dbReference>
<dbReference type="GO" id="GO:0016491">
    <property type="term" value="F:oxidoreductase activity"/>
    <property type="evidence" value="ECO:0007669"/>
    <property type="project" value="UniProtKB-KW"/>
</dbReference>
<dbReference type="AlphaFoldDB" id="A0A1G9N020"/>
<dbReference type="EMBL" id="FNGI01000007">
    <property type="protein sequence ID" value="SDL79819.1"/>
    <property type="molecule type" value="Genomic_DNA"/>
</dbReference>
<evidence type="ECO:0000259" key="2">
    <source>
        <dbReference type="Pfam" id="PF01266"/>
    </source>
</evidence>
<dbReference type="SUPFAM" id="SSF51905">
    <property type="entry name" value="FAD/NAD(P)-binding domain"/>
    <property type="match status" value="1"/>
</dbReference>
<name>A0A1G9N020_9GAMM</name>
<dbReference type="OrthoDB" id="9805337at2"/>
<gene>
    <name evidence="3" type="ORF">SAMN05661010_02589</name>
</gene>
<dbReference type="STRING" id="119000.SAMN05661010_02589"/>
<keyword evidence="1" id="KW-0560">Oxidoreductase</keyword>